<name>A0ABM6K5S9_PANSE</name>
<dbReference type="Proteomes" id="UP000192380">
    <property type="component" value="Chromosome"/>
</dbReference>
<accession>A0ABM6K5S9</accession>
<evidence type="ECO:0000313" key="1">
    <source>
        <dbReference type="EMBL" id="ARF50019.1"/>
    </source>
</evidence>
<gene>
    <name evidence="1" type="ORF">DSJ_12135</name>
</gene>
<protein>
    <submittedName>
        <fullName evidence="1">Uncharacterized protein</fullName>
    </submittedName>
</protein>
<keyword evidence="2" id="KW-1185">Reference proteome</keyword>
<sequence length="68" mass="7950">MKITPFVHDACDAATADELLSRYKLRNIQATKALAFDPRLWIVTALLPEYREEPIPTRQYKNPMWSML</sequence>
<reference evidence="1 2" key="1">
    <citation type="submission" date="2016-10" db="EMBL/GenBank/DDBJ databases">
        <title>Complete Genome Assembly of Pantoea stewartii subsp. stewartii DC283, a Corn Pathogen.</title>
        <authorList>
            <person name="Duong D.A."/>
            <person name="Stevens A.M."/>
            <person name="Jensen R.V."/>
        </authorList>
    </citation>
    <scope>NUCLEOTIDE SEQUENCE [LARGE SCALE GENOMIC DNA]</scope>
    <source>
        <strain evidence="1 2">DC283</strain>
    </source>
</reference>
<organism evidence="1 2">
    <name type="scientific">Pantoea stewartii subsp. stewartii DC283</name>
    <dbReference type="NCBI Taxonomy" id="660596"/>
    <lineage>
        <taxon>Bacteria</taxon>
        <taxon>Pseudomonadati</taxon>
        <taxon>Pseudomonadota</taxon>
        <taxon>Gammaproteobacteria</taxon>
        <taxon>Enterobacterales</taxon>
        <taxon>Erwiniaceae</taxon>
        <taxon>Pantoea</taxon>
    </lineage>
</organism>
<evidence type="ECO:0000313" key="2">
    <source>
        <dbReference type="Proteomes" id="UP000192380"/>
    </source>
</evidence>
<proteinExistence type="predicted"/>
<dbReference type="EMBL" id="CP017581">
    <property type="protein sequence ID" value="ARF50019.1"/>
    <property type="molecule type" value="Genomic_DNA"/>
</dbReference>